<dbReference type="Proteomes" id="UP001311915">
    <property type="component" value="Unassembled WGS sequence"/>
</dbReference>
<name>A0AAV9KKS9_9SOLN</name>
<comment type="caution">
    <text evidence="1">The sequence shown here is derived from an EMBL/GenBank/DDBJ whole genome shotgun (WGS) entry which is preliminary data.</text>
</comment>
<gene>
    <name evidence="1" type="ORF">R3W88_019410</name>
</gene>
<dbReference type="AlphaFoldDB" id="A0AAV9KKS9"/>
<organism evidence="1 2">
    <name type="scientific">Solanum pinnatisectum</name>
    <name type="common">tansyleaf nightshade</name>
    <dbReference type="NCBI Taxonomy" id="50273"/>
    <lineage>
        <taxon>Eukaryota</taxon>
        <taxon>Viridiplantae</taxon>
        <taxon>Streptophyta</taxon>
        <taxon>Embryophyta</taxon>
        <taxon>Tracheophyta</taxon>
        <taxon>Spermatophyta</taxon>
        <taxon>Magnoliopsida</taxon>
        <taxon>eudicotyledons</taxon>
        <taxon>Gunneridae</taxon>
        <taxon>Pentapetalae</taxon>
        <taxon>asterids</taxon>
        <taxon>lamiids</taxon>
        <taxon>Solanales</taxon>
        <taxon>Solanaceae</taxon>
        <taxon>Solanoideae</taxon>
        <taxon>Solaneae</taxon>
        <taxon>Solanum</taxon>
    </lineage>
</organism>
<accession>A0AAV9KKS9</accession>
<reference evidence="1 2" key="1">
    <citation type="submission" date="2023-10" db="EMBL/GenBank/DDBJ databases">
        <title>Genome-Wide Identification Analysis in wild type Solanum Pinnatisectum Reveals Some Genes Defensing Phytophthora Infestans.</title>
        <authorList>
            <person name="Sun C."/>
        </authorList>
    </citation>
    <scope>NUCLEOTIDE SEQUENCE [LARGE SCALE GENOMIC DNA]</scope>
    <source>
        <strain evidence="1">LQN</strain>
        <tissue evidence="1">Leaf</tissue>
    </source>
</reference>
<dbReference type="Pfam" id="PF22909">
    <property type="entry name" value="Caulimovir_coat_dom"/>
    <property type="match status" value="1"/>
</dbReference>
<protein>
    <submittedName>
        <fullName evidence="1">Uncharacterized protein</fullName>
    </submittedName>
</protein>
<proteinExistence type="predicted"/>
<evidence type="ECO:0000313" key="2">
    <source>
        <dbReference type="Proteomes" id="UP001311915"/>
    </source>
</evidence>
<evidence type="ECO:0000313" key="1">
    <source>
        <dbReference type="EMBL" id="KAK4713503.1"/>
    </source>
</evidence>
<keyword evidence="2" id="KW-1185">Reference proteome</keyword>
<sequence>MEVDQTSEISETYTEIMENKKLIENTEVEINYDEKMKETAEPSTRATRTYPKHEKPQIYTRDYTNSDRYNTLWDKRLNIKKWSSKQINLQPEYLNLDCVTNINQNIQLWIGYIAKQIIDNKINMTEVPGYIERTFIGEVKLWFLNLEEESKKTLRSSKDIQAKETTSVMDILYKYETTIRNEFSSMTTEEEERNKNKLTNRNLMNKLGICNMCYLDEYNCAYKEYYYKGVYNTQESPGIRHLHFTKLPEPFSSKIIKAWEEAGLHDTLGARIKFVKQWYANMCENYREDVKMEKTIIKNLACCKDKVAPQFGYDDKYYKKHKKRF</sequence>
<dbReference type="EMBL" id="JAWPEI010000010">
    <property type="protein sequence ID" value="KAK4713503.1"/>
    <property type="molecule type" value="Genomic_DNA"/>
</dbReference>